<evidence type="ECO:0000313" key="2">
    <source>
        <dbReference type="EMBL" id="CAA9334611.1"/>
    </source>
</evidence>
<gene>
    <name evidence="2" type="ORF">AVDCRST_MAG89-2307</name>
</gene>
<feature type="domain" description="Bacteriophage T5 Orf172 DNA-binding" evidence="1">
    <location>
        <begin position="11"/>
        <end position="86"/>
    </location>
</feature>
<proteinExistence type="predicted"/>
<protein>
    <recommendedName>
        <fullName evidence="1">Bacteriophage T5 Orf172 DNA-binding domain-containing protein</fullName>
    </recommendedName>
</protein>
<accession>A0A6J4LKS9</accession>
<dbReference type="AlphaFoldDB" id="A0A6J4LKS9"/>
<reference evidence="2" key="1">
    <citation type="submission" date="2020-02" db="EMBL/GenBank/DDBJ databases">
        <authorList>
            <person name="Meier V. D."/>
        </authorList>
    </citation>
    <scope>NUCLEOTIDE SEQUENCE</scope>
    <source>
        <strain evidence="2">AVDCRST_MAG89</strain>
    </source>
</reference>
<dbReference type="SMART" id="SM00974">
    <property type="entry name" value="T5orf172"/>
    <property type="match status" value="1"/>
</dbReference>
<organism evidence="2">
    <name type="scientific">uncultured Gemmatimonadota bacterium</name>
    <dbReference type="NCBI Taxonomy" id="203437"/>
    <lineage>
        <taxon>Bacteria</taxon>
        <taxon>Pseudomonadati</taxon>
        <taxon>Gemmatimonadota</taxon>
        <taxon>environmental samples</taxon>
    </lineage>
</organism>
<dbReference type="InterPro" id="IPR018306">
    <property type="entry name" value="Phage_T5_Orf172_DNA-bd"/>
</dbReference>
<dbReference type="EMBL" id="CADCTV010000491">
    <property type="protein sequence ID" value="CAA9334611.1"/>
    <property type="molecule type" value="Genomic_DNA"/>
</dbReference>
<sequence>MDRGTVYFLADDAAGLIKIGQTTNLAQRIGQLRRGGGNNHERRVLGAIADEGLRLERRLHSEFGDLRADGEWFLAEERLTSWIAANVRPLDADGNPQIAVDEREIDRLTGRYRCWVSFQDSVVVLLRYLSDAELAEELAIEPDLVAAWRTDPATLAAYVPPDGWRLRMGEATRTAMAELHDLFLRLINPLPGERPKH</sequence>
<dbReference type="Pfam" id="PF13455">
    <property type="entry name" value="MUG113"/>
    <property type="match status" value="1"/>
</dbReference>
<name>A0A6J4LKS9_9BACT</name>
<evidence type="ECO:0000259" key="1">
    <source>
        <dbReference type="SMART" id="SM00974"/>
    </source>
</evidence>